<comment type="caution">
    <text evidence="12">Lacks conserved residue(s) required for the propagation of feature annotation.</text>
</comment>
<comment type="pathway">
    <text evidence="12">Carbohydrate metabolism; D-ribose degradation; D-ribose 5-phosphate from beta-D-ribopyranose: step 2/2.</text>
</comment>
<comment type="cofactor">
    <cofactor evidence="12">
        <name>Mg(2+)</name>
        <dbReference type="ChEBI" id="CHEBI:18420"/>
    </cofactor>
    <text evidence="12">Requires a divalent cation, most likely magnesium in vivo, as an electrophilic catalyst to aid phosphoryl group transfer. It is the chelate of the metal and the nucleotide that is the actual substrate.</text>
</comment>
<comment type="similarity">
    <text evidence="1">Belongs to the carbohydrate kinase pfkB family.</text>
</comment>
<feature type="binding site" evidence="12">
    <location>
        <begin position="13"/>
        <end position="15"/>
    </location>
    <ligand>
        <name>substrate</name>
    </ligand>
</feature>
<keyword evidence="4 12" id="KW-0808">Transferase</keyword>
<keyword evidence="12" id="KW-0539">Nucleus</keyword>
<evidence type="ECO:0000256" key="7">
    <source>
        <dbReference type="ARBA" id="ARBA00022777"/>
    </source>
</evidence>
<evidence type="ECO:0000313" key="14">
    <source>
        <dbReference type="EMBL" id="EXJ89006.1"/>
    </source>
</evidence>
<comment type="similarity">
    <text evidence="12">Belongs to the carbohydrate kinase PfkB family. Ribokinase subfamily.</text>
</comment>
<comment type="function">
    <text evidence="12">Catalyzes the phosphorylation of ribose at O-5 in a reaction requiring ATP and magnesium. The resulting D-ribose-5-phosphate can then be used either for sythesis of nucleotides, histidine, and tryptophan, or as a component of the pentose phosphate pathway.</text>
</comment>
<dbReference type="InterPro" id="IPR029056">
    <property type="entry name" value="Ribokinase-like"/>
</dbReference>
<sequence>MASKTISIIGGLDYDLIMIANRIPAGGESLLANEYLEALGGKGANSAIATYRTCHKQPKDTHEAAETDMLEGTGKEETAAEHLEGAAGASTQTHTLTSSDEFRINVKMVGAVGDDKYGERFYAELNKNGVDSSGIITVPNTQSSICFVMVENYTRENRCLFTLGATATWKREHFLKVEDLGHGVRPDLCIAQMEIHKEVVEQMLETAGRAGIDFVLNAAPANPITKRTYQWITHLLVNESEAAIMSGRDLDEVNPDSWPVICQEFLNRGVKNVVITLGAKGAYYATAEERGHCPAYKVKVVDTTGAGDTFTGAYSSDYLRQKEAGQWDIKQAVVRANKAAAITITKLGAQLGIPWSDEIDRFHAPYNEPDMSTLTISDEDADVRWDTQWR</sequence>
<evidence type="ECO:0000256" key="12">
    <source>
        <dbReference type="HAMAP-Rule" id="MF_03215"/>
    </source>
</evidence>
<dbReference type="Gene3D" id="3.40.1190.20">
    <property type="match status" value="1"/>
</dbReference>
<dbReference type="RefSeq" id="XP_007730403.1">
    <property type="nucleotide sequence ID" value="XM_007732213.1"/>
</dbReference>
<evidence type="ECO:0000256" key="10">
    <source>
        <dbReference type="ARBA" id="ARBA00022958"/>
    </source>
</evidence>
<dbReference type="Proteomes" id="UP000019478">
    <property type="component" value="Unassembled WGS sequence"/>
</dbReference>
<keyword evidence="6 12" id="KW-0547">Nucleotide-binding</keyword>
<feature type="binding site" evidence="12">
    <location>
        <position position="337"/>
    </location>
    <ligand>
        <name>ATP</name>
        <dbReference type="ChEBI" id="CHEBI:30616"/>
    </ligand>
</feature>
<evidence type="ECO:0000256" key="8">
    <source>
        <dbReference type="ARBA" id="ARBA00022840"/>
    </source>
</evidence>
<evidence type="ECO:0000256" key="1">
    <source>
        <dbReference type="ARBA" id="ARBA00005380"/>
    </source>
</evidence>
<dbReference type="InterPro" id="IPR002173">
    <property type="entry name" value="Carboh/pur_kinase_PfkB_CS"/>
</dbReference>
<evidence type="ECO:0000256" key="2">
    <source>
        <dbReference type="ARBA" id="ARBA00012035"/>
    </source>
</evidence>
<dbReference type="STRING" id="1182542.W9YIC5"/>
<comment type="subcellular location">
    <subcellularLocation>
        <location evidence="12">Cytoplasm</location>
    </subcellularLocation>
    <subcellularLocation>
        <location evidence="12">Nucleus</location>
    </subcellularLocation>
</comment>
<name>W9YIC5_9EURO</name>
<dbReference type="OrthoDB" id="415590at2759"/>
<feature type="binding site" evidence="12">
    <location>
        <position position="238"/>
    </location>
    <ligand>
        <name>ATP</name>
        <dbReference type="ChEBI" id="CHEBI:30616"/>
    </ligand>
</feature>
<gene>
    <name evidence="14" type="ORF">A1O3_02070</name>
</gene>
<comment type="subunit">
    <text evidence="12">Homodimer.</text>
</comment>
<evidence type="ECO:0000256" key="9">
    <source>
        <dbReference type="ARBA" id="ARBA00022842"/>
    </source>
</evidence>
<evidence type="ECO:0000313" key="15">
    <source>
        <dbReference type="Proteomes" id="UP000019478"/>
    </source>
</evidence>
<dbReference type="HAMAP" id="MF_01987">
    <property type="entry name" value="Ribokinase"/>
    <property type="match status" value="1"/>
</dbReference>
<dbReference type="PRINTS" id="PR00990">
    <property type="entry name" value="RIBOKINASE"/>
</dbReference>
<dbReference type="InterPro" id="IPR002139">
    <property type="entry name" value="Ribo/fructo_kinase"/>
</dbReference>
<dbReference type="UniPathway" id="UPA00916">
    <property type="reaction ID" value="UER00889"/>
</dbReference>
<keyword evidence="12" id="KW-0963">Cytoplasm</keyword>
<comment type="activity regulation">
    <text evidence="12">Activated by a monovalent cation that binds near, but not in, the active site. The most likely occupant of the site in vivo is potassium. Ion binding induces a conformational change that may alter substrate affinity.</text>
</comment>
<dbReference type="GO" id="GO:0005524">
    <property type="term" value="F:ATP binding"/>
    <property type="evidence" value="ECO:0007669"/>
    <property type="project" value="UniProtKB-UniRule"/>
</dbReference>
<evidence type="ECO:0000256" key="3">
    <source>
        <dbReference type="ARBA" id="ARBA00016943"/>
    </source>
</evidence>
<evidence type="ECO:0000256" key="11">
    <source>
        <dbReference type="ARBA" id="ARBA00023277"/>
    </source>
</evidence>
<reference evidence="14 15" key="1">
    <citation type="submission" date="2013-03" db="EMBL/GenBank/DDBJ databases">
        <title>The Genome Sequence of Capronia epimyces CBS 606.96.</title>
        <authorList>
            <consortium name="The Broad Institute Genomics Platform"/>
            <person name="Cuomo C."/>
            <person name="de Hoog S."/>
            <person name="Gorbushina A."/>
            <person name="Walker B."/>
            <person name="Young S.K."/>
            <person name="Zeng Q."/>
            <person name="Gargeya S."/>
            <person name="Fitzgerald M."/>
            <person name="Haas B."/>
            <person name="Abouelleil A."/>
            <person name="Allen A.W."/>
            <person name="Alvarado L."/>
            <person name="Arachchi H.M."/>
            <person name="Berlin A.M."/>
            <person name="Chapman S.B."/>
            <person name="Gainer-Dewar J."/>
            <person name="Goldberg J."/>
            <person name="Griggs A."/>
            <person name="Gujja S."/>
            <person name="Hansen M."/>
            <person name="Howarth C."/>
            <person name="Imamovic A."/>
            <person name="Ireland A."/>
            <person name="Larimer J."/>
            <person name="McCowan C."/>
            <person name="Murphy C."/>
            <person name="Pearson M."/>
            <person name="Poon T.W."/>
            <person name="Priest M."/>
            <person name="Roberts A."/>
            <person name="Saif S."/>
            <person name="Shea T."/>
            <person name="Sisk P."/>
            <person name="Sykes S."/>
            <person name="Wortman J."/>
            <person name="Nusbaum C."/>
            <person name="Birren B."/>
        </authorList>
    </citation>
    <scope>NUCLEOTIDE SEQUENCE [LARGE SCALE GENOMIC DNA]</scope>
    <source>
        <strain evidence="14 15">CBS 606.96</strain>
    </source>
</reference>
<dbReference type="CDD" id="cd01174">
    <property type="entry name" value="ribokinase"/>
    <property type="match status" value="1"/>
</dbReference>
<feature type="binding site" evidence="12">
    <location>
        <position position="348"/>
    </location>
    <ligand>
        <name>K(+)</name>
        <dbReference type="ChEBI" id="CHEBI:29103"/>
    </ligand>
</feature>
<keyword evidence="8 12" id="KW-0067">ATP-binding</keyword>
<dbReference type="HOGENOM" id="CLU_027634_2_0_1"/>
<dbReference type="eggNOG" id="KOG2855">
    <property type="taxonomic scope" value="Eukaryota"/>
</dbReference>
<keyword evidence="5 12" id="KW-0479">Metal-binding</keyword>
<feature type="binding site" evidence="12">
    <location>
        <begin position="41"/>
        <end position="45"/>
    </location>
    <ligand>
        <name>substrate</name>
    </ligand>
</feature>
<protein>
    <recommendedName>
        <fullName evidence="3 12">Ribokinase</fullName>
        <shortName evidence="12">RK</shortName>
        <ecNumber evidence="2 12">2.7.1.15</ecNumber>
    </recommendedName>
</protein>
<proteinExistence type="inferred from homology"/>
<dbReference type="Pfam" id="PF00294">
    <property type="entry name" value="PfkB"/>
    <property type="match status" value="1"/>
</dbReference>
<keyword evidence="7 12" id="KW-0418">Kinase</keyword>
<dbReference type="InterPro" id="IPR011877">
    <property type="entry name" value="Ribokinase"/>
</dbReference>
<dbReference type="EC" id="2.7.1.15" evidence="2 12"/>
<keyword evidence="9 12" id="KW-0460">Magnesium</keyword>
<keyword evidence="15" id="KW-1185">Reference proteome</keyword>
<accession>W9YIC5</accession>
<feature type="binding site" evidence="12">
    <location>
        <position position="304"/>
    </location>
    <ligand>
        <name>K(+)</name>
        <dbReference type="ChEBI" id="CHEBI:29103"/>
    </ligand>
</feature>
<evidence type="ECO:0000256" key="6">
    <source>
        <dbReference type="ARBA" id="ARBA00022741"/>
    </source>
</evidence>
<feature type="domain" description="Carbohydrate kinase PfkB" evidence="13">
    <location>
        <begin position="104"/>
        <end position="354"/>
    </location>
</feature>
<comment type="caution">
    <text evidence="14">The sequence shown here is derived from an EMBL/GenBank/DDBJ whole genome shotgun (WGS) entry which is preliminary data.</text>
</comment>
<dbReference type="GO" id="GO:0005634">
    <property type="term" value="C:nucleus"/>
    <property type="evidence" value="ECO:0007669"/>
    <property type="project" value="UniProtKB-SubCell"/>
</dbReference>
<evidence type="ECO:0000256" key="4">
    <source>
        <dbReference type="ARBA" id="ARBA00022679"/>
    </source>
</evidence>
<comment type="catalytic activity">
    <reaction evidence="12">
        <text>D-ribose + ATP = D-ribose 5-phosphate + ADP + H(+)</text>
        <dbReference type="Rhea" id="RHEA:13697"/>
        <dbReference type="ChEBI" id="CHEBI:15378"/>
        <dbReference type="ChEBI" id="CHEBI:30616"/>
        <dbReference type="ChEBI" id="CHEBI:47013"/>
        <dbReference type="ChEBI" id="CHEBI:78346"/>
        <dbReference type="ChEBI" id="CHEBI:456216"/>
        <dbReference type="EC" id="2.7.1.15"/>
    </reaction>
</comment>
<dbReference type="GO" id="GO:0019303">
    <property type="term" value="P:D-ribose catabolic process"/>
    <property type="evidence" value="ECO:0007669"/>
    <property type="project" value="UniProtKB-UniRule"/>
</dbReference>
<feature type="active site" description="Proton acceptor" evidence="12">
    <location>
        <position position="308"/>
    </location>
</feature>
<feature type="binding site" evidence="12">
    <location>
        <position position="308"/>
    </location>
    <ligand>
        <name>substrate</name>
    </ligand>
</feature>
<dbReference type="SUPFAM" id="SSF53613">
    <property type="entry name" value="Ribokinase-like"/>
    <property type="match status" value="2"/>
</dbReference>
<feature type="binding site" evidence="12">
    <location>
        <begin position="276"/>
        <end position="281"/>
    </location>
    <ligand>
        <name>ATP</name>
        <dbReference type="ChEBI" id="CHEBI:30616"/>
    </ligand>
</feature>
<dbReference type="PANTHER" id="PTHR10584:SF166">
    <property type="entry name" value="RIBOKINASE"/>
    <property type="match status" value="1"/>
</dbReference>
<dbReference type="PANTHER" id="PTHR10584">
    <property type="entry name" value="SUGAR KINASE"/>
    <property type="match status" value="1"/>
</dbReference>
<keyword evidence="11 12" id="KW-0119">Carbohydrate metabolism</keyword>
<feature type="binding site" evidence="12">
    <location>
        <position position="346"/>
    </location>
    <ligand>
        <name>K(+)</name>
        <dbReference type="ChEBI" id="CHEBI:29103"/>
    </ligand>
</feature>
<keyword evidence="10 12" id="KW-0630">Potassium</keyword>
<dbReference type="GO" id="GO:0005737">
    <property type="term" value="C:cytoplasm"/>
    <property type="evidence" value="ECO:0007669"/>
    <property type="project" value="UniProtKB-SubCell"/>
</dbReference>
<feature type="binding site" evidence="12">
    <location>
        <position position="194"/>
    </location>
    <ligand>
        <name>substrate</name>
    </ligand>
</feature>
<dbReference type="GO" id="GO:0046872">
    <property type="term" value="F:metal ion binding"/>
    <property type="evidence" value="ECO:0007669"/>
    <property type="project" value="UniProtKB-KW"/>
</dbReference>
<evidence type="ECO:0000256" key="5">
    <source>
        <dbReference type="ARBA" id="ARBA00022723"/>
    </source>
</evidence>
<dbReference type="EMBL" id="AMGY01000002">
    <property type="protein sequence ID" value="EXJ89006.1"/>
    <property type="molecule type" value="Genomic_DNA"/>
</dbReference>
<evidence type="ECO:0000259" key="13">
    <source>
        <dbReference type="Pfam" id="PF00294"/>
    </source>
</evidence>
<dbReference type="GeneID" id="19166203"/>
<feature type="binding site" evidence="12">
    <location>
        <position position="302"/>
    </location>
    <ligand>
        <name>K(+)</name>
        <dbReference type="ChEBI" id="CHEBI:29103"/>
    </ligand>
</feature>
<dbReference type="GO" id="GO:0004747">
    <property type="term" value="F:ribokinase activity"/>
    <property type="evidence" value="ECO:0007669"/>
    <property type="project" value="UniProtKB-UniRule"/>
</dbReference>
<dbReference type="InterPro" id="IPR011611">
    <property type="entry name" value="PfkB_dom"/>
</dbReference>
<feature type="binding site" evidence="12">
    <location>
        <position position="343"/>
    </location>
    <ligand>
        <name>K(+)</name>
        <dbReference type="ChEBI" id="CHEBI:29103"/>
    </ligand>
</feature>
<dbReference type="AlphaFoldDB" id="W9YIC5"/>
<organism evidence="14 15">
    <name type="scientific">Capronia epimyces CBS 606.96</name>
    <dbReference type="NCBI Taxonomy" id="1182542"/>
    <lineage>
        <taxon>Eukaryota</taxon>
        <taxon>Fungi</taxon>
        <taxon>Dikarya</taxon>
        <taxon>Ascomycota</taxon>
        <taxon>Pezizomycotina</taxon>
        <taxon>Eurotiomycetes</taxon>
        <taxon>Chaetothyriomycetidae</taxon>
        <taxon>Chaetothyriales</taxon>
        <taxon>Herpotrichiellaceae</taxon>
        <taxon>Capronia</taxon>
    </lineage>
</organism>
<feature type="binding site" evidence="12">
    <location>
        <begin position="307"/>
        <end position="308"/>
    </location>
    <ligand>
        <name>ATP</name>
        <dbReference type="ChEBI" id="CHEBI:30616"/>
    </ligand>
</feature>
<dbReference type="PROSITE" id="PS00584">
    <property type="entry name" value="PFKB_KINASES_2"/>
    <property type="match status" value="1"/>
</dbReference>